<reference evidence="1 2" key="1">
    <citation type="submission" date="2024-08" db="EMBL/GenBank/DDBJ databases">
        <title>Oceanimonas smirnovii Genome sequencing and assembly.</title>
        <authorList>
            <person name="Tang B."/>
        </authorList>
    </citation>
    <scope>NUCLEOTIDE SEQUENCE [LARGE SCALE GENOMIC DNA]</scope>
    <source>
        <strain evidence="1 2">OS2020-119</strain>
    </source>
</reference>
<evidence type="ECO:0000313" key="1">
    <source>
        <dbReference type="EMBL" id="MFH7564595.1"/>
    </source>
</evidence>
<protein>
    <submittedName>
        <fullName evidence="1">Uncharacterized protein</fullName>
    </submittedName>
</protein>
<gene>
    <name evidence="1" type="ORF">AB9R89_04570</name>
</gene>
<dbReference type="EMBL" id="JBGFTR010000005">
    <property type="protein sequence ID" value="MFH7564595.1"/>
    <property type="molecule type" value="Genomic_DNA"/>
</dbReference>
<organism evidence="1 2">
    <name type="scientific">Oceanimonas smirnovii</name>
    <dbReference type="NCBI Taxonomy" id="264574"/>
    <lineage>
        <taxon>Bacteria</taxon>
        <taxon>Pseudomonadati</taxon>
        <taxon>Pseudomonadota</taxon>
        <taxon>Gammaproteobacteria</taxon>
        <taxon>Aeromonadales</taxon>
        <taxon>Aeromonadaceae</taxon>
        <taxon>Oceanimonas</taxon>
    </lineage>
</organism>
<evidence type="ECO:0000313" key="2">
    <source>
        <dbReference type="Proteomes" id="UP001610706"/>
    </source>
</evidence>
<name>A0ABW7NZF3_9GAMM</name>
<proteinExistence type="predicted"/>
<comment type="caution">
    <text evidence="1">The sequence shown here is derived from an EMBL/GenBank/DDBJ whole genome shotgun (WGS) entry which is preliminary data.</text>
</comment>
<dbReference type="Proteomes" id="UP001610706">
    <property type="component" value="Unassembled WGS sequence"/>
</dbReference>
<accession>A0ABW7NZF3</accession>
<sequence>MLILPASEAITHHIRNCTSAVQKKDKAGPAGPRTVSRTFTQVKPDISVVRIGCLAEDSFLFILRSHVMAVLIVFGIR</sequence>
<dbReference type="RefSeq" id="WP_317074887.1">
    <property type="nucleotide sequence ID" value="NZ_JBGFTR010000005.1"/>
</dbReference>
<keyword evidence="2" id="KW-1185">Reference proteome</keyword>